<keyword evidence="3" id="KW-0479">Metal-binding</keyword>
<evidence type="ECO:0000256" key="5">
    <source>
        <dbReference type="ARBA" id="ARBA00023004"/>
    </source>
</evidence>
<dbReference type="PROSITE" id="PS51384">
    <property type="entry name" value="FAD_FR"/>
    <property type="match status" value="1"/>
</dbReference>
<dbReference type="EMBL" id="CADIKK010000028">
    <property type="protein sequence ID" value="CAB3800540.1"/>
    <property type="molecule type" value="Genomic_DNA"/>
</dbReference>
<dbReference type="Gene3D" id="3.40.50.80">
    <property type="entry name" value="Nucleotide-binding domain of ferredoxin-NADP reductase (FNR) module"/>
    <property type="match status" value="1"/>
</dbReference>
<dbReference type="InterPro" id="IPR012675">
    <property type="entry name" value="Beta-grasp_dom_sf"/>
</dbReference>
<dbReference type="PROSITE" id="PS51085">
    <property type="entry name" value="2FE2S_FER_2"/>
    <property type="match status" value="1"/>
</dbReference>
<dbReference type="Gene3D" id="2.40.30.10">
    <property type="entry name" value="Translation factors"/>
    <property type="match status" value="1"/>
</dbReference>
<organism evidence="9 10">
    <name type="scientific">Paraburkholderia ultramafica</name>
    <dbReference type="NCBI Taxonomy" id="1544867"/>
    <lineage>
        <taxon>Bacteria</taxon>
        <taxon>Pseudomonadati</taxon>
        <taxon>Pseudomonadota</taxon>
        <taxon>Betaproteobacteria</taxon>
        <taxon>Burkholderiales</taxon>
        <taxon>Burkholderiaceae</taxon>
        <taxon>Paraburkholderia</taxon>
    </lineage>
</organism>
<evidence type="ECO:0000259" key="8">
    <source>
        <dbReference type="PROSITE" id="PS51384"/>
    </source>
</evidence>
<dbReference type="Pfam" id="PF00175">
    <property type="entry name" value="NAD_binding_1"/>
    <property type="match status" value="1"/>
</dbReference>
<evidence type="ECO:0000259" key="7">
    <source>
        <dbReference type="PROSITE" id="PS51085"/>
    </source>
</evidence>
<dbReference type="Proteomes" id="UP000494365">
    <property type="component" value="Unassembled WGS sequence"/>
</dbReference>
<keyword evidence="4 9" id="KW-0560">Oxidoreductase</keyword>
<dbReference type="InterPro" id="IPR001041">
    <property type="entry name" value="2Fe-2S_ferredoxin-type"/>
</dbReference>
<feature type="domain" description="2Fe-2S ferredoxin-type" evidence="7">
    <location>
        <begin position="232"/>
        <end position="317"/>
    </location>
</feature>
<dbReference type="PANTHER" id="PTHR47354:SF1">
    <property type="entry name" value="CARNITINE MONOOXYGENASE REDUCTASE SUBUNIT"/>
    <property type="match status" value="1"/>
</dbReference>
<dbReference type="Gene3D" id="3.10.20.30">
    <property type="match status" value="1"/>
</dbReference>
<dbReference type="InterPro" id="IPR039261">
    <property type="entry name" value="FNR_nucleotide-bd"/>
</dbReference>
<dbReference type="AlphaFoldDB" id="A0A6S7C3H2"/>
<evidence type="ECO:0000256" key="2">
    <source>
        <dbReference type="ARBA" id="ARBA00022714"/>
    </source>
</evidence>
<proteinExistence type="predicted"/>
<evidence type="ECO:0000256" key="4">
    <source>
        <dbReference type="ARBA" id="ARBA00023002"/>
    </source>
</evidence>
<feature type="domain" description="FAD-binding FR-type" evidence="8">
    <location>
        <begin position="2"/>
        <end position="104"/>
    </location>
</feature>
<dbReference type="InterPro" id="IPR001433">
    <property type="entry name" value="OxRdtase_FAD/NAD-bd"/>
</dbReference>
<reference evidence="9 10" key="1">
    <citation type="submission" date="2020-04" db="EMBL/GenBank/DDBJ databases">
        <authorList>
            <person name="De Canck E."/>
        </authorList>
    </citation>
    <scope>NUCLEOTIDE SEQUENCE [LARGE SCALE GENOMIC DNA]</scope>
    <source>
        <strain evidence="9 10">LMG 28614</strain>
    </source>
</reference>
<dbReference type="PROSITE" id="PS00197">
    <property type="entry name" value="2FE2S_FER_1"/>
    <property type="match status" value="1"/>
</dbReference>
<dbReference type="GO" id="GO:0051537">
    <property type="term" value="F:2 iron, 2 sulfur cluster binding"/>
    <property type="evidence" value="ECO:0007669"/>
    <property type="project" value="UniProtKB-KW"/>
</dbReference>
<keyword evidence="9" id="KW-0223">Dioxygenase</keyword>
<sequence>MDRTITLEVTNVRCEARDVMVLELRDLTRRELPPFTAGSHLELKLSTLMRRHYSLCNDPDERGRYCIGVGLAKESRGGSKFIHEHVRVGSRLEVSTPRNNFAFVDSGDASVFVAGGIGITPIMSMIRRCESIGKPWQLYYCTRSRQRTAFYEELTTFGTERCKFHFDDEEQGRFFDAGRVTERVGPNSHIYCCGPTALMEAVKSVTAKLDDDQVHFEWFTSTETLRTDDRPFFVTLKSSGERYEIPIGESILDVLERHDHLIPFSCREGLCATCKTCVVSGVPDHRDQVMSESEKARNDQILICVSRAKSDELVLDL</sequence>
<keyword evidence="2" id="KW-0001">2Fe-2S</keyword>
<dbReference type="GO" id="GO:0046872">
    <property type="term" value="F:metal ion binding"/>
    <property type="evidence" value="ECO:0007669"/>
    <property type="project" value="UniProtKB-KW"/>
</dbReference>
<evidence type="ECO:0000256" key="6">
    <source>
        <dbReference type="ARBA" id="ARBA00023014"/>
    </source>
</evidence>
<evidence type="ECO:0000256" key="1">
    <source>
        <dbReference type="ARBA" id="ARBA00022630"/>
    </source>
</evidence>
<keyword evidence="1" id="KW-0285">Flavoprotein</keyword>
<dbReference type="SUPFAM" id="SSF54292">
    <property type="entry name" value="2Fe-2S ferredoxin-like"/>
    <property type="match status" value="1"/>
</dbReference>
<dbReference type="CDD" id="cd06185">
    <property type="entry name" value="PDR_like"/>
    <property type="match status" value="1"/>
</dbReference>
<dbReference type="InterPro" id="IPR050415">
    <property type="entry name" value="MRET"/>
</dbReference>
<evidence type="ECO:0000313" key="10">
    <source>
        <dbReference type="Proteomes" id="UP000494365"/>
    </source>
</evidence>
<protein>
    <submittedName>
        <fullName evidence="9">Phenoxybenzoate dioxygenase subunit beta</fullName>
        <ecNumber evidence="9">1.-.-.-</ecNumber>
    </submittedName>
</protein>
<evidence type="ECO:0000313" key="9">
    <source>
        <dbReference type="EMBL" id="CAB3800540.1"/>
    </source>
</evidence>
<dbReference type="Pfam" id="PF00111">
    <property type="entry name" value="Fer2"/>
    <property type="match status" value="1"/>
</dbReference>
<keyword evidence="5" id="KW-0408">Iron</keyword>
<dbReference type="EC" id="1.-.-.-" evidence="9"/>
<gene>
    <name evidence="9" type="primary">pobB</name>
    <name evidence="9" type="ORF">LMG28614_05207</name>
</gene>
<dbReference type="PRINTS" id="PR00409">
    <property type="entry name" value="PHDIOXRDTASE"/>
</dbReference>
<keyword evidence="10" id="KW-1185">Reference proteome</keyword>
<accession>A0A6S7C3H2</accession>
<dbReference type="GO" id="GO:0051213">
    <property type="term" value="F:dioxygenase activity"/>
    <property type="evidence" value="ECO:0007669"/>
    <property type="project" value="UniProtKB-KW"/>
</dbReference>
<evidence type="ECO:0000256" key="3">
    <source>
        <dbReference type="ARBA" id="ARBA00022723"/>
    </source>
</evidence>
<dbReference type="InterPro" id="IPR006058">
    <property type="entry name" value="2Fe2S_fd_BS"/>
</dbReference>
<name>A0A6S7C3H2_9BURK</name>
<dbReference type="InterPro" id="IPR017938">
    <property type="entry name" value="Riboflavin_synthase-like_b-brl"/>
</dbReference>
<keyword evidence="6" id="KW-0411">Iron-sulfur</keyword>
<dbReference type="InterPro" id="IPR036010">
    <property type="entry name" value="2Fe-2S_ferredoxin-like_sf"/>
</dbReference>
<dbReference type="CDD" id="cd00207">
    <property type="entry name" value="fer2"/>
    <property type="match status" value="1"/>
</dbReference>
<dbReference type="SUPFAM" id="SSF52343">
    <property type="entry name" value="Ferredoxin reductase-like, C-terminal NADP-linked domain"/>
    <property type="match status" value="1"/>
</dbReference>
<dbReference type="PANTHER" id="PTHR47354">
    <property type="entry name" value="NADH OXIDOREDUCTASE HCR"/>
    <property type="match status" value="1"/>
</dbReference>
<dbReference type="SUPFAM" id="SSF63380">
    <property type="entry name" value="Riboflavin synthase domain-like"/>
    <property type="match status" value="1"/>
</dbReference>
<dbReference type="InterPro" id="IPR017927">
    <property type="entry name" value="FAD-bd_FR_type"/>
</dbReference>
<dbReference type="RefSeq" id="WP_175152240.1">
    <property type="nucleotide sequence ID" value="NZ_CADIKK010000028.1"/>
</dbReference>